<dbReference type="Pfam" id="PF13520">
    <property type="entry name" value="AA_permease_2"/>
    <property type="match status" value="1"/>
</dbReference>
<name>A0AA40K842_9PEZI</name>
<dbReference type="Gene3D" id="1.20.1740.10">
    <property type="entry name" value="Amino acid/polyamine transporter I"/>
    <property type="match status" value="1"/>
</dbReference>
<feature type="transmembrane region" description="Helical" evidence="5">
    <location>
        <begin position="412"/>
        <end position="430"/>
    </location>
</feature>
<comment type="subcellular location">
    <subcellularLocation>
        <location evidence="1">Membrane</location>
        <topology evidence="1">Multi-pass membrane protein</topology>
    </subcellularLocation>
</comment>
<gene>
    <name evidence="6" type="ORF">B0T18DRAFT_95001</name>
</gene>
<evidence type="ECO:0000313" key="7">
    <source>
        <dbReference type="Proteomes" id="UP001172155"/>
    </source>
</evidence>
<feature type="transmembrane region" description="Helical" evidence="5">
    <location>
        <begin position="203"/>
        <end position="229"/>
    </location>
</feature>
<keyword evidence="2 5" id="KW-0812">Transmembrane</keyword>
<evidence type="ECO:0000256" key="4">
    <source>
        <dbReference type="ARBA" id="ARBA00023136"/>
    </source>
</evidence>
<reference evidence="6" key="1">
    <citation type="submission" date="2023-06" db="EMBL/GenBank/DDBJ databases">
        <title>Genome-scale phylogeny and comparative genomics of the fungal order Sordariales.</title>
        <authorList>
            <consortium name="Lawrence Berkeley National Laboratory"/>
            <person name="Hensen N."/>
            <person name="Bonometti L."/>
            <person name="Westerberg I."/>
            <person name="Brannstrom I.O."/>
            <person name="Guillou S."/>
            <person name="Cros-Aarteil S."/>
            <person name="Calhoun S."/>
            <person name="Haridas S."/>
            <person name="Kuo A."/>
            <person name="Mondo S."/>
            <person name="Pangilinan J."/>
            <person name="Riley R."/>
            <person name="LaButti K."/>
            <person name="Andreopoulos B."/>
            <person name="Lipzen A."/>
            <person name="Chen C."/>
            <person name="Yanf M."/>
            <person name="Daum C."/>
            <person name="Ng V."/>
            <person name="Clum A."/>
            <person name="Steindorff A."/>
            <person name="Ohm R."/>
            <person name="Martin F."/>
            <person name="Silar P."/>
            <person name="Natvig D."/>
            <person name="Lalanne C."/>
            <person name="Gautier V."/>
            <person name="Ament-velasquez S.L."/>
            <person name="Kruys A."/>
            <person name="Hutchinson M.I."/>
            <person name="Powell A.J."/>
            <person name="Barry K."/>
            <person name="Miller A.N."/>
            <person name="Grigoriev I.V."/>
            <person name="Debuchy R."/>
            <person name="Gladieux P."/>
            <person name="Thoren M.H."/>
            <person name="Johannesson H."/>
        </authorList>
    </citation>
    <scope>NUCLEOTIDE SEQUENCE</scope>
    <source>
        <strain evidence="6">SMH3187-1</strain>
    </source>
</reference>
<dbReference type="PANTHER" id="PTHR11785:SF402">
    <property type="entry name" value="AMINO ACID TRANSPORTER (EUROFUNG)"/>
    <property type="match status" value="1"/>
</dbReference>
<feature type="transmembrane region" description="Helical" evidence="5">
    <location>
        <begin position="146"/>
        <end position="166"/>
    </location>
</feature>
<evidence type="ECO:0000256" key="5">
    <source>
        <dbReference type="SAM" id="Phobius"/>
    </source>
</evidence>
<dbReference type="InterPro" id="IPR002293">
    <property type="entry name" value="AA/rel_permease1"/>
</dbReference>
<feature type="transmembrane region" description="Helical" evidence="5">
    <location>
        <begin position="54"/>
        <end position="73"/>
    </location>
</feature>
<dbReference type="PANTHER" id="PTHR11785">
    <property type="entry name" value="AMINO ACID TRANSPORTER"/>
    <property type="match status" value="1"/>
</dbReference>
<dbReference type="InterPro" id="IPR050598">
    <property type="entry name" value="AminoAcid_Transporter"/>
</dbReference>
<proteinExistence type="predicted"/>
<dbReference type="Proteomes" id="UP001172155">
    <property type="component" value="Unassembled WGS sequence"/>
</dbReference>
<sequence length="531" mass="55679">MSDHGVRSLPALNVSPETPLLADRHSATAARDEDDVQDAAADKTCQRSLSFRDGVALTLGIQIGSGIFVSPALVARYSSSTIPALLVWVIGGVLAWACAACYIELGTRLPFNGGPQEYLAHCFGDLLGFITSWVCIFGIKPCSAAILALFIADYVCGSAAISPAAAGGIDASWDRVIVALLVVALVTIVNCTGNRLSNISTKVLLACKVISVGLIILVGFAVLVFPNLAAPEPSDPGMPPDVPLDSTSYVDALVAAMWAYSGWEVLSFVGGDLRNPTRNFPRVINAAMAIVLLFTLFANVAYFSALGFDAVAQSTTVGLTFSQRFLGRAGSVVYAVAICLSSLGTLNVKTFAAGRLTQAAAERGYLPLVMKTVADDTDEENVGTVEPLAGTNQRQGMFRVIQEPIKAGDGSVPLSAIIFNSLLTTAFVLAGDISFLISFMGIIEYSVVLLSLVGLLSLRIRGSSATENGAASEAVIKVPTVLIPVALATVGWMVLFSTIRHPEAGLGFFSCCALGAAIHTTIIRPRRRVAS</sequence>
<feature type="transmembrane region" description="Helical" evidence="5">
    <location>
        <begin position="325"/>
        <end position="346"/>
    </location>
</feature>
<evidence type="ECO:0000313" key="6">
    <source>
        <dbReference type="EMBL" id="KAK0748907.1"/>
    </source>
</evidence>
<organism evidence="6 7">
    <name type="scientific">Schizothecium vesticola</name>
    <dbReference type="NCBI Taxonomy" id="314040"/>
    <lineage>
        <taxon>Eukaryota</taxon>
        <taxon>Fungi</taxon>
        <taxon>Dikarya</taxon>
        <taxon>Ascomycota</taxon>
        <taxon>Pezizomycotina</taxon>
        <taxon>Sordariomycetes</taxon>
        <taxon>Sordariomycetidae</taxon>
        <taxon>Sordariales</taxon>
        <taxon>Schizotheciaceae</taxon>
        <taxon>Schizothecium</taxon>
    </lineage>
</organism>
<keyword evidence="7" id="KW-1185">Reference proteome</keyword>
<feature type="transmembrane region" description="Helical" evidence="5">
    <location>
        <begin position="118"/>
        <end position="139"/>
    </location>
</feature>
<keyword evidence="4 5" id="KW-0472">Membrane</keyword>
<feature type="transmembrane region" description="Helical" evidence="5">
    <location>
        <begin position="249"/>
        <end position="271"/>
    </location>
</feature>
<feature type="transmembrane region" description="Helical" evidence="5">
    <location>
        <begin position="283"/>
        <end position="305"/>
    </location>
</feature>
<feature type="transmembrane region" description="Helical" evidence="5">
    <location>
        <begin position="436"/>
        <end position="458"/>
    </location>
</feature>
<feature type="transmembrane region" description="Helical" evidence="5">
    <location>
        <begin position="478"/>
        <end position="499"/>
    </location>
</feature>
<dbReference type="PIRSF" id="PIRSF006060">
    <property type="entry name" value="AA_transporter"/>
    <property type="match status" value="1"/>
</dbReference>
<evidence type="ECO:0000256" key="3">
    <source>
        <dbReference type="ARBA" id="ARBA00022989"/>
    </source>
</evidence>
<evidence type="ECO:0000256" key="1">
    <source>
        <dbReference type="ARBA" id="ARBA00004141"/>
    </source>
</evidence>
<feature type="transmembrane region" description="Helical" evidence="5">
    <location>
        <begin position="505"/>
        <end position="523"/>
    </location>
</feature>
<dbReference type="EMBL" id="JAUKUD010000003">
    <property type="protein sequence ID" value="KAK0748907.1"/>
    <property type="molecule type" value="Genomic_DNA"/>
</dbReference>
<feature type="transmembrane region" description="Helical" evidence="5">
    <location>
        <begin position="85"/>
        <end position="106"/>
    </location>
</feature>
<evidence type="ECO:0000256" key="2">
    <source>
        <dbReference type="ARBA" id="ARBA00022692"/>
    </source>
</evidence>
<keyword evidence="3 5" id="KW-1133">Transmembrane helix</keyword>
<comment type="caution">
    <text evidence="6">The sequence shown here is derived from an EMBL/GenBank/DDBJ whole genome shotgun (WGS) entry which is preliminary data.</text>
</comment>
<dbReference type="GO" id="GO:0016020">
    <property type="term" value="C:membrane"/>
    <property type="evidence" value="ECO:0007669"/>
    <property type="project" value="UniProtKB-SubCell"/>
</dbReference>
<protein>
    <submittedName>
        <fullName evidence="6">Amino acid/polyamine transporter I</fullName>
    </submittedName>
</protein>
<feature type="transmembrane region" description="Helical" evidence="5">
    <location>
        <begin position="172"/>
        <end position="191"/>
    </location>
</feature>
<accession>A0AA40K842</accession>
<dbReference type="AlphaFoldDB" id="A0AA40K842"/>
<dbReference type="GO" id="GO:0015179">
    <property type="term" value="F:L-amino acid transmembrane transporter activity"/>
    <property type="evidence" value="ECO:0007669"/>
    <property type="project" value="TreeGrafter"/>
</dbReference>